<dbReference type="InterPro" id="IPR004474">
    <property type="entry name" value="LytR_CpsA_psr"/>
</dbReference>
<evidence type="ECO:0000256" key="2">
    <source>
        <dbReference type="SAM" id="MobiDB-lite"/>
    </source>
</evidence>
<protein>
    <submittedName>
        <fullName evidence="5">LCP family protein</fullName>
    </submittedName>
</protein>
<reference evidence="5 6" key="1">
    <citation type="journal article" date="2019" name="Int. J. Syst. Evol. Microbiol.">
        <title>The Global Catalogue of Microorganisms (GCM) 10K type strain sequencing project: providing services to taxonomists for standard genome sequencing and annotation.</title>
        <authorList>
            <consortium name="The Broad Institute Genomics Platform"/>
            <consortium name="The Broad Institute Genome Sequencing Center for Infectious Disease"/>
            <person name="Wu L."/>
            <person name="Ma J."/>
        </authorList>
    </citation>
    <scope>NUCLEOTIDE SEQUENCE [LARGE SCALE GENOMIC DNA]</scope>
    <source>
        <strain evidence="5 6">JCM 13004</strain>
    </source>
</reference>
<dbReference type="RefSeq" id="WP_344440282.1">
    <property type="nucleotide sequence ID" value="NZ_BAAALF010000013.1"/>
</dbReference>
<dbReference type="Proteomes" id="UP001500037">
    <property type="component" value="Unassembled WGS sequence"/>
</dbReference>
<keyword evidence="3" id="KW-1133">Transmembrane helix</keyword>
<keyword evidence="3" id="KW-0812">Transmembrane</keyword>
<feature type="region of interest" description="Disordered" evidence="2">
    <location>
        <begin position="1"/>
        <end position="70"/>
    </location>
</feature>
<sequence length="434" mass="46065">MDEPPDAPPLSEPPSHSPLADFFRDEPDHGPDREPDHGPDAGSDAATTGDASADAPAAGADPPDTRRGRRRRARRVLLWALAALLGLTAVGVGGLYWTVDHYMSSVRRIPDAFPTLPASAQPAPVPGSGTTFLLVGLDARSDVPTTGQQASTPPSGAPASGAPVSGAPVSGAPANGPAWQVGAARSDTMMLLHISADRKSAAVVSIARDTWVNIPGHGMAKINAAYSWGGPALMIQTVQDLTHIHVDHFGVIDWNGFKSLTDAVGGVDITIPQTIEAKGESRGWQAGSYHMDGDEALLYVRERHGLPDGDLDRTKRQQNFLRALLKQTLNSGTLTSPTRLAGLLRSVGDVVSVDSRLSNSDLYDLAWSLRDIRPDGVHYLNAPFAGFDTIDGQDVVQLDTGAAVPLWDAIRNDTMTQYLQNHRVDSLGDSDSVR</sequence>
<accession>A0ABN1VY99</accession>
<evidence type="ECO:0000313" key="5">
    <source>
        <dbReference type="EMBL" id="GAA1224519.1"/>
    </source>
</evidence>
<evidence type="ECO:0000256" key="1">
    <source>
        <dbReference type="ARBA" id="ARBA00006068"/>
    </source>
</evidence>
<keyword evidence="3" id="KW-0472">Membrane</keyword>
<evidence type="ECO:0000256" key="3">
    <source>
        <dbReference type="SAM" id="Phobius"/>
    </source>
</evidence>
<comment type="caution">
    <text evidence="5">The sequence shown here is derived from an EMBL/GenBank/DDBJ whole genome shotgun (WGS) entry which is preliminary data.</text>
</comment>
<dbReference type="EMBL" id="BAAALF010000013">
    <property type="protein sequence ID" value="GAA1224519.1"/>
    <property type="molecule type" value="Genomic_DNA"/>
</dbReference>
<feature type="compositionally biased region" description="Pro residues" evidence="2">
    <location>
        <begin position="1"/>
        <end position="16"/>
    </location>
</feature>
<dbReference type="InterPro" id="IPR050922">
    <property type="entry name" value="LytR/CpsA/Psr_CW_biosynth"/>
</dbReference>
<feature type="compositionally biased region" description="Polar residues" evidence="2">
    <location>
        <begin position="143"/>
        <end position="152"/>
    </location>
</feature>
<keyword evidence="6" id="KW-1185">Reference proteome</keyword>
<dbReference type="Gene3D" id="3.40.630.190">
    <property type="entry name" value="LCP protein"/>
    <property type="match status" value="1"/>
</dbReference>
<feature type="compositionally biased region" description="Basic and acidic residues" evidence="2">
    <location>
        <begin position="22"/>
        <end position="39"/>
    </location>
</feature>
<organism evidence="5 6">
    <name type="scientific">Kitasatospora nipponensis</name>
    <dbReference type="NCBI Taxonomy" id="258049"/>
    <lineage>
        <taxon>Bacteria</taxon>
        <taxon>Bacillati</taxon>
        <taxon>Actinomycetota</taxon>
        <taxon>Actinomycetes</taxon>
        <taxon>Kitasatosporales</taxon>
        <taxon>Streptomycetaceae</taxon>
        <taxon>Kitasatospora</taxon>
    </lineage>
</organism>
<evidence type="ECO:0000313" key="6">
    <source>
        <dbReference type="Proteomes" id="UP001500037"/>
    </source>
</evidence>
<dbReference type="NCBIfam" id="TIGR00350">
    <property type="entry name" value="lytR_cpsA_psr"/>
    <property type="match status" value="1"/>
</dbReference>
<dbReference type="PANTHER" id="PTHR33392">
    <property type="entry name" value="POLYISOPRENYL-TEICHOIC ACID--PEPTIDOGLYCAN TEICHOIC ACID TRANSFERASE TAGU"/>
    <property type="match status" value="1"/>
</dbReference>
<feature type="compositionally biased region" description="Low complexity" evidence="2">
    <location>
        <begin position="40"/>
        <end position="62"/>
    </location>
</feature>
<feature type="transmembrane region" description="Helical" evidence="3">
    <location>
        <begin position="76"/>
        <end position="99"/>
    </location>
</feature>
<feature type="compositionally biased region" description="Low complexity" evidence="2">
    <location>
        <begin position="153"/>
        <end position="173"/>
    </location>
</feature>
<gene>
    <name evidence="5" type="ORF">GCM10009665_13470</name>
</gene>
<dbReference type="PANTHER" id="PTHR33392:SF6">
    <property type="entry name" value="POLYISOPRENYL-TEICHOIC ACID--PEPTIDOGLYCAN TEICHOIC ACID TRANSFERASE TAGU"/>
    <property type="match status" value="1"/>
</dbReference>
<proteinExistence type="inferred from homology"/>
<feature type="domain" description="Cell envelope-related transcriptional attenuator" evidence="4">
    <location>
        <begin position="185"/>
        <end position="328"/>
    </location>
</feature>
<comment type="similarity">
    <text evidence="1">Belongs to the LytR/CpsA/Psr (LCP) family.</text>
</comment>
<evidence type="ECO:0000259" key="4">
    <source>
        <dbReference type="Pfam" id="PF03816"/>
    </source>
</evidence>
<dbReference type="Pfam" id="PF03816">
    <property type="entry name" value="LytR_cpsA_psr"/>
    <property type="match status" value="1"/>
</dbReference>
<feature type="region of interest" description="Disordered" evidence="2">
    <location>
        <begin position="142"/>
        <end position="173"/>
    </location>
</feature>
<name>A0ABN1VY99_9ACTN</name>